<dbReference type="RefSeq" id="WP_093429092.1">
    <property type="nucleotide sequence ID" value="NZ_FOMJ01000010.1"/>
</dbReference>
<dbReference type="AlphaFoldDB" id="A0A1I1VTD1"/>
<sequence>MQYLNTRIPEGRTVEGLEYGSHVTAPDRSWSGYHVRPADSDLPMMVARLTPATDEQEDSDAETVEAIEAEILERMTTAEHVVTAFGNDGQRWTHPVSGDTLAEFAEAQGARVERQEEGLDEATRFAFQDGSAIVAKGGGWDIEGAEPYSWEGAE</sequence>
<name>A0A1I1VTD1_9GAMM</name>
<dbReference type="OrthoDB" id="9833385at2"/>
<dbReference type="EMBL" id="FOMJ01000010">
    <property type="protein sequence ID" value="SFD86296.1"/>
    <property type="molecule type" value="Genomic_DNA"/>
</dbReference>
<accession>A0A1I1VTD1</accession>
<gene>
    <name evidence="1" type="ORF">SAMN05660831_02484</name>
</gene>
<proteinExistence type="predicted"/>
<reference evidence="1 2" key="1">
    <citation type="submission" date="2016-10" db="EMBL/GenBank/DDBJ databases">
        <authorList>
            <person name="de Groot N.N."/>
        </authorList>
    </citation>
    <scope>NUCLEOTIDE SEQUENCE [LARGE SCALE GENOMIC DNA]</scope>
    <source>
        <strain evidence="1 2">HL3</strain>
    </source>
</reference>
<evidence type="ECO:0000313" key="2">
    <source>
        <dbReference type="Proteomes" id="UP000198611"/>
    </source>
</evidence>
<evidence type="ECO:0000313" key="1">
    <source>
        <dbReference type="EMBL" id="SFD86296.1"/>
    </source>
</evidence>
<dbReference type="Proteomes" id="UP000198611">
    <property type="component" value="Unassembled WGS sequence"/>
</dbReference>
<protein>
    <submittedName>
        <fullName evidence="1">Uncharacterized protein</fullName>
    </submittedName>
</protein>
<keyword evidence="2" id="KW-1185">Reference proteome</keyword>
<organism evidence="1 2">
    <name type="scientific">Thiohalospira halophila DSM 15071</name>
    <dbReference type="NCBI Taxonomy" id="1123397"/>
    <lineage>
        <taxon>Bacteria</taxon>
        <taxon>Pseudomonadati</taxon>
        <taxon>Pseudomonadota</taxon>
        <taxon>Gammaproteobacteria</taxon>
        <taxon>Thiohalospirales</taxon>
        <taxon>Thiohalospiraceae</taxon>
        <taxon>Thiohalospira</taxon>
    </lineage>
</organism>